<dbReference type="NCBIfam" id="TIGR04183">
    <property type="entry name" value="Por_Secre_tail"/>
    <property type="match status" value="1"/>
</dbReference>
<dbReference type="Proteomes" id="UP001597357">
    <property type="component" value="Unassembled WGS sequence"/>
</dbReference>
<proteinExistence type="predicted"/>
<dbReference type="SUPFAM" id="SSF49899">
    <property type="entry name" value="Concanavalin A-like lectins/glucanases"/>
    <property type="match status" value="1"/>
</dbReference>
<sequence length="305" mass="34198">MKKIYLSVLLFVATLNLFAQQTNISFETAEGFQLGNLHGQNAWEVSEGSNGVLQSQIISDEQASQGSYSFKNAYDSGFNSQWLPIFGAAKTFITPKSFQDFTFSYDIFITDTLGSDFEFTLYGIDANDTFVPVAGIGMENRGMVYIIIDENYSSDYTSASWVPQSWVNVRIEVSASAVKYYLDNTLIYTANNFSQLNIEGFNMLHNNYGEDAYYDNISYYNGSLSANQMELVEVKLYPNPAVNELKIQTPKGIAIRTLEIFDLSGKQILHSNESIEVDISSLSQGTYFVKINTNRGSISKKIIKK</sequence>
<feature type="domain" description="Secretion system C-terminal sorting" evidence="3">
    <location>
        <begin position="236"/>
        <end position="303"/>
    </location>
</feature>
<evidence type="ECO:0000259" key="3">
    <source>
        <dbReference type="Pfam" id="PF18962"/>
    </source>
</evidence>
<evidence type="ECO:0000313" key="5">
    <source>
        <dbReference type="Proteomes" id="UP001597357"/>
    </source>
</evidence>
<dbReference type="RefSeq" id="WP_379045343.1">
    <property type="nucleotide sequence ID" value="NZ_JBHULZ010000023.1"/>
</dbReference>
<comment type="caution">
    <text evidence="4">The sequence shown here is derived from an EMBL/GenBank/DDBJ whole genome shotgun (WGS) entry which is preliminary data.</text>
</comment>
<feature type="signal peptide" evidence="2">
    <location>
        <begin position="1"/>
        <end position="19"/>
    </location>
</feature>
<gene>
    <name evidence="4" type="ORF">ACFSQ0_05605</name>
</gene>
<evidence type="ECO:0000313" key="4">
    <source>
        <dbReference type="EMBL" id="MFD2697458.1"/>
    </source>
</evidence>
<dbReference type="InterPro" id="IPR026444">
    <property type="entry name" value="Secre_tail"/>
</dbReference>
<feature type="chain" id="PRO_5045380026" evidence="2">
    <location>
        <begin position="20"/>
        <end position="305"/>
    </location>
</feature>
<name>A0ABW5SCI5_9FLAO</name>
<organism evidence="4 5">
    <name type="scientific">Mesonia sediminis</name>
    <dbReference type="NCBI Taxonomy" id="1703946"/>
    <lineage>
        <taxon>Bacteria</taxon>
        <taxon>Pseudomonadati</taxon>
        <taxon>Bacteroidota</taxon>
        <taxon>Flavobacteriia</taxon>
        <taxon>Flavobacteriales</taxon>
        <taxon>Flavobacteriaceae</taxon>
        <taxon>Mesonia</taxon>
    </lineage>
</organism>
<evidence type="ECO:0000256" key="1">
    <source>
        <dbReference type="ARBA" id="ARBA00022729"/>
    </source>
</evidence>
<dbReference type="InterPro" id="IPR013320">
    <property type="entry name" value="ConA-like_dom_sf"/>
</dbReference>
<keyword evidence="5" id="KW-1185">Reference proteome</keyword>
<reference evidence="5" key="1">
    <citation type="journal article" date="2019" name="Int. J. Syst. Evol. Microbiol.">
        <title>The Global Catalogue of Microorganisms (GCM) 10K type strain sequencing project: providing services to taxonomists for standard genome sequencing and annotation.</title>
        <authorList>
            <consortium name="The Broad Institute Genomics Platform"/>
            <consortium name="The Broad Institute Genome Sequencing Center for Infectious Disease"/>
            <person name="Wu L."/>
            <person name="Ma J."/>
        </authorList>
    </citation>
    <scope>NUCLEOTIDE SEQUENCE [LARGE SCALE GENOMIC DNA]</scope>
    <source>
        <strain evidence="5">KCTC 42255</strain>
    </source>
</reference>
<evidence type="ECO:0000256" key="2">
    <source>
        <dbReference type="SAM" id="SignalP"/>
    </source>
</evidence>
<accession>A0ABW5SCI5</accession>
<dbReference type="Gene3D" id="2.60.120.560">
    <property type="entry name" value="Exo-inulinase, domain 1"/>
    <property type="match status" value="1"/>
</dbReference>
<dbReference type="EMBL" id="JBHULZ010000023">
    <property type="protein sequence ID" value="MFD2697458.1"/>
    <property type="molecule type" value="Genomic_DNA"/>
</dbReference>
<protein>
    <submittedName>
        <fullName evidence="4">T9SS type A sorting domain-containing protein</fullName>
    </submittedName>
</protein>
<dbReference type="Pfam" id="PF18962">
    <property type="entry name" value="Por_Secre_tail"/>
    <property type="match status" value="1"/>
</dbReference>
<keyword evidence="1 2" id="KW-0732">Signal</keyword>